<sequence length="137" mass="15534">MFSERRIEALPADVDADGVKIYTISASGAPVDPLPYLARLQAMKTARAALSWRETPAFAICHDGASARYLTLGWWGNDNEMFVAVAVMQPEGWVEDLGRYSFCLWDMEVMWHERQAFVKHMYGARADLAAYRSDRLI</sequence>
<gene>
    <name evidence="1" type="ORF">CA260_00795</name>
</gene>
<dbReference type="Proteomes" id="UP000248926">
    <property type="component" value="Unassembled WGS sequence"/>
</dbReference>
<keyword evidence="2" id="KW-1185">Reference proteome</keyword>
<name>A0A328P5A4_9GAMM</name>
<dbReference type="AlphaFoldDB" id="A0A328P5A4"/>
<reference evidence="1 2" key="1">
    <citation type="journal article" date="2018" name="Genet. Mol. Biol.">
        <title>The genome sequence of Dyella jiangningensis FCAV SCS01 from a lignocellulose-decomposing microbial consortium metagenome reveals potential for biotechnological applications.</title>
        <authorList>
            <person name="Desiderato J.G."/>
            <person name="Alvarenga D.O."/>
            <person name="Constancio M.T.L."/>
            <person name="Alves L.M.C."/>
            <person name="Varani A.M."/>
        </authorList>
    </citation>
    <scope>NUCLEOTIDE SEQUENCE [LARGE SCALE GENOMIC DNA]</scope>
    <source>
        <strain evidence="1 2">FCAV SCS01</strain>
    </source>
</reference>
<dbReference type="EMBL" id="NFZS01000001">
    <property type="protein sequence ID" value="RAO76503.1"/>
    <property type="molecule type" value="Genomic_DNA"/>
</dbReference>
<dbReference type="RefSeq" id="WP_111980580.1">
    <property type="nucleotide sequence ID" value="NZ_NFZS01000001.1"/>
</dbReference>
<protein>
    <submittedName>
        <fullName evidence="1">Uncharacterized protein</fullName>
    </submittedName>
</protein>
<evidence type="ECO:0000313" key="1">
    <source>
        <dbReference type="EMBL" id="RAO76503.1"/>
    </source>
</evidence>
<comment type="caution">
    <text evidence="1">The sequence shown here is derived from an EMBL/GenBank/DDBJ whole genome shotgun (WGS) entry which is preliminary data.</text>
</comment>
<accession>A0A328P5A4</accession>
<dbReference type="OrthoDB" id="9794942at2"/>
<evidence type="ECO:0000313" key="2">
    <source>
        <dbReference type="Proteomes" id="UP000248926"/>
    </source>
</evidence>
<organism evidence="1 2">
    <name type="scientific">Dyella jiangningensis</name>
    <dbReference type="NCBI Taxonomy" id="1379159"/>
    <lineage>
        <taxon>Bacteria</taxon>
        <taxon>Pseudomonadati</taxon>
        <taxon>Pseudomonadota</taxon>
        <taxon>Gammaproteobacteria</taxon>
        <taxon>Lysobacterales</taxon>
        <taxon>Rhodanobacteraceae</taxon>
        <taxon>Dyella</taxon>
    </lineage>
</organism>
<proteinExistence type="predicted"/>